<evidence type="ECO:0000313" key="11">
    <source>
        <dbReference type="Proteomes" id="UP000007110"/>
    </source>
</evidence>
<dbReference type="OrthoDB" id="6147533at2759"/>
<dbReference type="CDD" id="cd01647">
    <property type="entry name" value="RT_LTR"/>
    <property type="match status" value="1"/>
</dbReference>
<evidence type="ECO:0000256" key="4">
    <source>
        <dbReference type="ARBA" id="ARBA00022722"/>
    </source>
</evidence>
<evidence type="ECO:0000256" key="3">
    <source>
        <dbReference type="ARBA" id="ARBA00022695"/>
    </source>
</evidence>
<sequence>MVPEVQALSDHIGARFTAGWRTARQKHDRANCPAREATCHKCVKIGHFRAVCRSSSFGAKNTVHELEDSLDVETVFLGEIKDTSKNYWGAYLQVDGNTTHFKLDSGAAVTVLSDGLQWLRGIKLKPVGKRLCGPGKTKLEVLGQIKAILQHKNRRVSETVYVVRNQDCSLFSRKACEELNLLIRVEELGDTQKEQANFRAEFPQLFTGLGKLEYEYYITLSPGAKPVCLYTPRRVPHPLLPKVKKEIDSMLEQEVISPVTEPTKWCSGMVPVPKPSGAIRICVDLTQLNKAVEREVHPMASVDESLAKLGKGTIFTKLDADSGFWQLPLDEESKLLTTFITPFGRFCFNKLPFGISSAPEIFQHTMSGILEGLEGVIYYMDDVLIHGATTAEHDTRVRAVLQRVVEAGLTLNSKCEFSRETMKFLGHIVDATGVKIDPEKTWAIREVPAPRTITELQRFMGIVHQVGKFLPNLVVLRVLLRKDNGWCWEEPQQRAFVHIKKMMKDVTEVLAHYDPSLLTTIAADASSTGVGAILLQTQKDGHRRPVCYASRSLTETEQRYAVIEKEALAATWACEKFSDYVLGMSFNIETDHKPLVTLLNTKELSKLPPRVLRFRLRLMRYDATTEYVPEKQQATADALSRAPVASPKPEDIAELNELTEAFASSSTLTLPATDRRLEEIRDAQRLDEECALIREYCEKGWPDYMPHNSILRQYFEQRGHLSVIDDLLMYDERLVIPRALRLDILQRLHQGHLGITKCRARARQSVWWPGLSKSAEEMISRCTTCTIHSQETKEPLMTSSFPMRPWERLGMDLFEYQGKMFLIVEDYYSRWIEVKRLHGHTSEAVIKSLKEIFAVHGIPDVVISDNGPQFANETFQKFAEKYRFVHTTSSPRYPQANGEAERGVRTVKALLKKNDDIDLALLS</sequence>
<feature type="domain" description="Integrase catalytic" evidence="9">
    <location>
        <begin position="801"/>
        <end position="923"/>
    </location>
</feature>
<dbReference type="InParanoid" id="A0A7M7P7J0"/>
<dbReference type="InterPro" id="IPR043502">
    <property type="entry name" value="DNA/RNA_pol_sf"/>
</dbReference>
<evidence type="ECO:0000256" key="1">
    <source>
        <dbReference type="ARBA" id="ARBA00012493"/>
    </source>
</evidence>
<dbReference type="PANTHER" id="PTHR37984">
    <property type="entry name" value="PROTEIN CBG26694"/>
    <property type="match status" value="1"/>
</dbReference>
<evidence type="ECO:0000256" key="6">
    <source>
        <dbReference type="ARBA" id="ARBA00022801"/>
    </source>
</evidence>
<dbReference type="InterPro" id="IPR036397">
    <property type="entry name" value="RNaseH_sf"/>
</dbReference>
<dbReference type="EC" id="2.7.7.49" evidence="1"/>
<dbReference type="Gene3D" id="2.40.70.10">
    <property type="entry name" value="Acid Proteases"/>
    <property type="match status" value="1"/>
</dbReference>
<dbReference type="SUPFAM" id="SSF53098">
    <property type="entry name" value="Ribonuclease H-like"/>
    <property type="match status" value="1"/>
</dbReference>
<dbReference type="OMA" id="LLMYDER"/>
<evidence type="ECO:0000259" key="9">
    <source>
        <dbReference type="PROSITE" id="PS50994"/>
    </source>
</evidence>
<proteinExistence type="predicted"/>
<dbReference type="InterPro" id="IPR001584">
    <property type="entry name" value="Integrase_cat-core"/>
</dbReference>
<dbReference type="Gene3D" id="3.10.10.10">
    <property type="entry name" value="HIV Type 1 Reverse Transcriptase, subunit A, domain 1"/>
    <property type="match status" value="1"/>
</dbReference>
<dbReference type="GO" id="GO:0015074">
    <property type="term" value="P:DNA integration"/>
    <property type="evidence" value="ECO:0007669"/>
    <property type="project" value="InterPro"/>
</dbReference>
<name>A0A7M7P7J0_STRPU</name>
<dbReference type="InterPro" id="IPR012337">
    <property type="entry name" value="RNaseH-like_sf"/>
</dbReference>
<keyword evidence="6" id="KW-0378">Hydrolase</keyword>
<dbReference type="InterPro" id="IPR043128">
    <property type="entry name" value="Rev_trsase/Diguanyl_cyclase"/>
</dbReference>
<dbReference type="Pfam" id="PF17917">
    <property type="entry name" value="RT_RNaseH"/>
    <property type="match status" value="1"/>
</dbReference>
<dbReference type="GeneID" id="100889265"/>
<dbReference type="AlphaFoldDB" id="A0A7M7P7J0"/>
<dbReference type="InterPro" id="IPR041373">
    <property type="entry name" value="RT_RNaseH"/>
</dbReference>
<dbReference type="InterPro" id="IPR041588">
    <property type="entry name" value="Integrase_H2C2"/>
</dbReference>
<dbReference type="GO" id="GO:0003676">
    <property type="term" value="F:nucleic acid binding"/>
    <property type="evidence" value="ECO:0007669"/>
    <property type="project" value="InterPro"/>
</dbReference>
<dbReference type="GO" id="GO:0004519">
    <property type="term" value="F:endonuclease activity"/>
    <property type="evidence" value="ECO:0007669"/>
    <property type="project" value="UniProtKB-KW"/>
</dbReference>
<dbReference type="Gene3D" id="3.30.420.10">
    <property type="entry name" value="Ribonuclease H-like superfamily/Ribonuclease H"/>
    <property type="match status" value="1"/>
</dbReference>
<dbReference type="CDD" id="cd05484">
    <property type="entry name" value="retropepsin_like_LTR_2"/>
    <property type="match status" value="1"/>
</dbReference>
<dbReference type="EnsemblMetazoa" id="XM_030991089">
    <property type="protein sequence ID" value="XP_030846949"/>
    <property type="gene ID" value="LOC100889265"/>
</dbReference>
<dbReference type="InterPro" id="IPR000477">
    <property type="entry name" value="RT_dom"/>
</dbReference>
<dbReference type="FunFam" id="1.10.340.70:FF:000003">
    <property type="entry name" value="Protein CBG25708"/>
    <property type="match status" value="1"/>
</dbReference>
<reference evidence="10" key="2">
    <citation type="submission" date="2021-01" db="UniProtKB">
        <authorList>
            <consortium name="EnsemblMetazoa"/>
        </authorList>
    </citation>
    <scope>IDENTIFICATION</scope>
</reference>
<keyword evidence="3" id="KW-0548">Nucleotidyltransferase</keyword>
<dbReference type="SUPFAM" id="SSF56672">
    <property type="entry name" value="DNA/RNA polymerases"/>
    <property type="match status" value="1"/>
</dbReference>
<evidence type="ECO:0000256" key="7">
    <source>
        <dbReference type="ARBA" id="ARBA00022918"/>
    </source>
</evidence>
<dbReference type="RefSeq" id="XP_030846949.1">
    <property type="nucleotide sequence ID" value="XM_030991089.1"/>
</dbReference>
<dbReference type="PROSITE" id="PS50994">
    <property type="entry name" value="INTEGRASE"/>
    <property type="match status" value="1"/>
</dbReference>
<keyword evidence="5" id="KW-0255">Endonuclease</keyword>
<dbReference type="Pfam" id="PF17921">
    <property type="entry name" value="Integrase_H2C2"/>
    <property type="match status" value="1"/>
</dbReference>
<keyword evidence="7" id="KW-0695">RNA-directed DNA polymerase</keyword>
<reference evidence="11" key="1">
    <citation type="submission" date="2015-02" db="EMBL/GenBank/DDBJ databases">
        <title>Genome sequencing for Strongylocentrotus purpuratus.</title>
        <authorList>
            <person name="Murali S."/>
            <person name="Liu Y."/>
            <person name="Vee V."/>
            <person name="English A."/>
            <person name="Wang M."/>
            <person name="Skinner E."/>
            <person name="Han Y."/>
            <person name="Muzny D.M."/>
            <person name="Worley K.C."/>
            <person name="Gibbs R.A."/>
        </authorList>
    </citation>
    <scope>NUCLEOTIDE SEQUENCE</scope>
</reference>
<dbReference type="GO" id="GO:0003964">
    <property type="term" value="F:RNA-directed DNA polymerase activity"/>
    <property type="evidence" value="ECO:0007669"/>
    <property type="project" value="UniProtKB-KW"/>
</dbReference>
<dbReference type="Gene3D" id="3.30.70.270">
    <property type="match status" value="2"/>
</dbReference>
<evidence type="ECO:0000313" key="10">
    <source>
        <dbReference type="EnsemblMetazoa" id="XP_030846949"/>
    </source>
</evidence>
<dbReference type="FunFam" id="3.30.420.10:FF:000063">
    <property type="entry name" value="Retrovirus-related Pol polyprotein from transposon 297-like Protein"/>
    <property type="match status" value="1"/>
</dbReference>
<evidence type="ECO:0000256" key="5">
    <source>
        <dbReference type="ARBA" id="ARBA00022759"/>
    </source>
</evidence>
<dbReference type="Pfam" id="PF00665">
    <property type="entry name" value="rve"/>
    <property type="match status" value="1"/>
</dbReference>
<dbReference type="Proteomes" id="UP000007110">
    <property type="component" value="Unassembled WGS sequence"/>
</dbReference>
<organism evidence="10 11">
    <name type="scientific">Strongylocentrotus purpuratus</name>
    <name type="common">Purple sea urchin</name>
    <dbReference type="NCBI Taxonomy" id="7668"/>
    <lineage>
        <taxon>Eukaryota</taxon>
        <taxon>Metazoa</taxon>
        <taxon>Echinodermata</taxon>
        <taxon>Eleutherozoa</taxon>
        <taxon>Echinozoa</taxon>
        <taxon>Echinoidea</taxon>
        <taxon>Euechinoidea</taxon>
        <taxon>Echinacea</taxon>
        <taxon>Camarodonta</taxon>
        <taxon>Echinidea</taxon>
        <taxon>Strongylocentrotidae</taxon>
        <taxon>Strongylocentrotus</taxon>
    </lineage>
</organism>
<dbReference type="PROSITE" id="PS50878">
    <property type="entry name" value="RT_POL"/>
    <property type="match status" value="1"/>
</dbReference>
<dbReference type="CDD" id="cd09274">
    <property type="entry name" value="RNase_HI_RT_Ty3"/>
    <property type="match status" value="1"/>
</dbReference>
<dbReference type="KEGG" id="spu:100889265"/>
<keyword evidence="11" id="KW-1185">Reference proteome</keyword>
<dbReference type="GO" id="GO:0016787">
    <property type="term" value="F:hydrolase activity"/>
    <property type="evidence" value="ECO:0007669"/>
    <property type="project" value="UniProtKB-KW"/>
</dbReference>
<dbReference type="Pfam" id="PF00078">
    <property type="entry name" value="RVT_1"/>
    <property type="match status" value="1"/>
</dbReference>
<accession>A0A7M7P7J0</accession>
<dbReference type="PANTHER" id="PTHR37984:SF9">
    <property type="entry name" value="INTEGRASE CATALYTIC DOMAIN-CONTAINING PROTEIN"/>
    <property type="match status" value="1"/>
</dbReference>
<dbReference type="InterPro" id="IPR034128">
    <property type="entry name" value="K02A2.6-like"/>
</dbReference>
<dbReference type="InterPro" id="IPR021109">
    <property type="entry name" value="Peptidase_aspartic_dom_sf"/>
</dbReference>
<dbReference type="FunFam" id="3.30.70.270:FF:000020">
    <property type="entry name" value="Transposon Tf2-6 polyprotein-like Protein"/>
    <property type="match status" value="1"/>
</dbReference>
<evidence type="ECO:0000256" key="2">
    <source>
        <dbReference type="ARBA" id="ARBA00022679"/>
    </source>
</evidence>
<keyword evidence="2" id="KW-0808">Transferase</keyword>
<dbReference type="InterPro" id="IPR050951">
    <property type="entry name" value="Retrovirus_Pol_polyprotein"/>
</dbReference>
<evidence type="ECO:0000259" key="8">
    <source>
        <dbReference type="PROSITE" id="PS50878"/>
    </source>
</evidence>
<protein>
    <recommendedName>
        <fullName evidence="1">RNA-directed DNA polymerase</fullName>
        <ecNumber evidence="1">2.7.7.49</ecNumber>
    </recommendedName>
</protein>
<feature type="domain" description="Reverse transcriptase" evidence="8">
    <location>
        <begin position="253"/>
        <end position="429"/>
    </location>
</feature>
<dbReference type="Gene3D" id="1.10.340.70">
    <property type="match status" value="1"/>
</dbReference>
<keyword evidence="4" id="KW-0540">Nuclease</keyword>